<gene>
    <name evidence="3" type="ORF">PENANT_c003G08417</name>
</gene>
<feature type="region of interest" description="Disordered" evidence="1">
    <location>
        <begin position="1395"/>
        <end position="1431"/>
    </location>
</feature>
<feature type="compositionally biased region" description="Low complexity" evidence="1">
    <location>
        <begin position="1400"/>
        <end position="1429"/>
    </location>
</feature>
<evidence type="ECO:0000256" key="2">
    <source>
        <dbReference type="SAM" id="Phobius"/>
    </source>
</evidence>
<feature type="region of interest" description="Disordered" evidence="1">
    <location>
        <begin position="1"/>
        <end position="82"/>
    </location>
</feature>
<evidence type="ECO:0000313" key="3">
    <source>
        <dbReference type="EMBL" id="OQD88729.1"/>
    </source>
</evidence>
<keyword evidence="2" id="KW-0472">Membrane</keyword>
<evidence type="ECO:0000256" key="1">
    <source>
        <dbReference type="SAM" id="MobiDB-lite"/>
    </source>
</evidence>
<feature type="compositionally biased region" description="Low complexity" evidence="1">
    <location>
        <begin position="928"/>
        <end position="937"/>
    </location>
</feature>
<sequence length="1549" mass="169670">MPPKQKLQPQLHVPTLTFPFSSPISEEIESPSCSSAEDQEEQNRPFAFLSKATRQKLESKASKDGNGTGNRSPIFPHISKVNTRGISKNRKSFAKPLGLNLVTDFTLAAAPKKRGTSQETAVAPFVDLNDLKLLSKVRERERTARKSKEIFKKRASRGFQQLPDDQIEEQTQDGGSFLDRRLESADPFHDRHEHGLSPSDRNVMIGLTVPTSESMDRTRELDDQYTPLTPSIIVTPAREEAPWNSHSNSSTEQLRPPRVASSVYSQPTPRLWQFESDIPPVPAIPAQHCAKTRGTGVFTNASLTLDPRKRASITSTVWEDDSPRQTTPEPSTVNLNTTSPPDRSINNNPFTNTNRLSVNTETDRPTSQGWWTYLLSPLLGRPSKSPLSPSFPRTQDQDSPTPSTPSPTTTRKESKWWEREKDRYREKEISCFSPDTPETAAPIGEKNFEQIRGIDNTHGQNSFPDLVPDHDPAPAYDYATAPHPFPQAFPAPVPRQQTMSFMFGGGQTIQGEAAEYYQACAHELFSKTPYFECVGHICSITPLANTGGISGTRDLLGNGGNGLAIVADDEGSRGENHYPSSGTSFTPDLKRDSTTTKNSGLLIDIDSPKPKSVAARAKEVLVHSPASDTSSDSWDSSVVSDHEKGAVAEQATREIPAVVEHQPSTPAPAPAEQERQIYEPPAPAPAPAPVPVPVPMPEPQPAPTPAPISMPEAQPAPAPQIITNISPPVIHYPTPQPQPQAQPVQPIIIPHYAPIFPTGQPMQPDQPASMIQEQQTLEQTREIQIPQQTEAASQGPSPGAEWLWPHRQEEQAPAQPAPTPQEVPSRVETDLQAHVPQATTATQTAQEQPLGTEWMYEQRRHLQAPLVVQGRESGSGWPFGHRQQQQQQAAPPVPQAPPQGFEWAYGYRGQQNASVNRAQVQLDAAEPLPQQQQAQVQRHTLPQERQQETDSSNRERGQPQVIPVVREQAQEQPVVQTQPQGSELAPQQGQASEPISPGFQRAAGGPGSIPMSDMQAPAPAPAPAPAYSQFPREAPLPPRYDVQPRYASHSAGGATVVNPGGAIGPHEARRRRLEREDAAGRKAGGLWRGRGPFRKEGCFGRPGREGRTRRRWYLLIFIFFFIIVILAIVLAITLTKRGDPTPVQSQWLNLTGYPPMPTGVATLAGTEPQVEKSTCITPSSMWSCALPKSQQKSNEPFNADQPNFRVSISFRNGTYDNSTTVGSNSSSVRRRGDFFNSSPAAPSNADEAFIGQYTDNNSAPYSGEETPFFMSMLSPISLSSTNLYRRSTETNSTLFPNLTSIIPAPDENADGSAAAAMLYPLPASQPIRLYNRGQATEHYGFYTYFDKSIYLTSQTESKPADTNGGTSRADSKYRCTWSQTRFLVQIWTQPDKIGRRLLPSSNTTSTATTTSTASTATSTTKATSSSSATNFSRPGSFPYPVTITIDRHGGAEKKKMVYCYAVEDDGHYNVTSVQLQLEDRAAGGVTVNPAGGIFESLNQKGDNETEYGGVDGGSGGCQCQYFHHDQKDLLIDYDHDSTRGYILATESWN</sequence>
<feature type="compositionally biased region" description="Polar residues" evidence="1">
    <location>
        <begin position="385"/>
        <end position="398"/>
    </location>
</feature>
<dbReference type="STRING" id="416450.A0A1V6QHL5"/>
<feature type="compositionally biased region" description="Low complexity" evidence="1">
    <location>
        <begin position="18"/>
        <end position="35"/>
    </location>
</feature>
<accession>A0A1V6QHL5</accession>
<evidence type="ECO:0000313" key="4">
    <source>
        <dbReference type="Proteomes" id="UP000191672"/>
    </source>
</evidence>
<dbReference type="Proteomes" id="UP000191672">
    <property type="component" value="Unassembled WGS sequence"/>
</dbReference>
<comment type="caution">
    <text evidence="3">The sequence shown here is derived from an EMBL/GenBank/DDBJ whole genome shotgun (WGS) entry which is preliminary data.</text>
</comment>
<feature type="region of interest" description="Disordered" evidence="1">
    <location>
        <begin position="314"/>
        <end position="367"/>
    </location>
</feature>
<protein>
    <submittedName>
        <fullName evidence="3">Uncharacterized protein</fullName>
    </submittedName>
</protein>
<keyword evidence="2" id="KW-0812">Transmembrane</keyword>
<feature type="region of interest" description="Disordered" evidence="1">
    <location>
        <begin position="236"/>
        <end position="260"/>
    </location>
</feature>
<feature type="compositionally biased region" description="Polar residues" evidence="1">
    <location>
        <begin position="970"/>
        <end position="993"/>
    </location>
</feature>
<reference evidence="4" key="1">
    <citation type="journal article" date="2017" name="Nat. Microbiol.">
        <title>Global analysis of biosynthetic gene clusters reveals vast potential of secondary metabolite production in Penicillium species.</title>
        <authorList>
            <person name="Nielsen J.C."/>
            <person name="Grijseels S."/>
            <person name="Prigent S."/>
            <person name="Ji B."/>
            <person name="Dainat J."/>
            <person name="Nielsen K.F."/>
            <person name="Frisvad J.C."/>
            <person name="Workman M."/>
            <person name="Nielsen J."/>
        </authorList>
    </citation>
    <scope>NUCLEOTIDE SEQUENCE [LARGE SCALE GENOMIC DNA]</scope>
    <source>
        <strain evidence="4">IBT 31811</strain>
    </source>
</reference>
<feature type="transmembrane region" description="Helical" evidence="2">
    <location>
        <begin position="1112"/>
        <end position="1134"/>
    </location>
</feature>
<feature type="compositionally biased region" description="Polar residues" evidence="1">
    <location>
        <begin position="324"/>
        <end position="367"/>
    </location>
</feature>
<feature type="region of interest" description="Disordered" evidence="1">
    <location>
        <begin position="871"/>
        <end position="902"/>
    </location>
</feature>
<feature type="region of interest" description="Disordered" evidence="1">
    <location>
        <begin position="928"/>
        <end position="958"/>
    </location>
</feature>
<organism evidence="3 4">
    <name type="scientific">Penicillium antarcticum</name>
    <dbReference type="NCBI Taxonomy" id="416450"/>
    <lineage>
        <taxon>Eukaryota</taxon>
        <taxon>Fungi</taxon>
        <taxon>Dikarya</taxon>
        <taxon>Ascomycota</taxon>
        <taxon>Pezizomycotina</taxon>
        <taxon>Eurotiomycetes</taxon>
        <taxon>Eurotiomycetidae</taxon>
        <taxon>Eurotiales</taxon>
        <taxon>Aspergillaceae</taxon>
        <taxon>Penicillium</taxon>
    </lineage>
</organism>
<feature type="region of interest" description="Disordered" evidence="1">
    <location>
        <begin position="570"/>
        <end position="605"/>
    </location>
</feature>
<keyword evidence="2" id="KW-1133">Transmembrane helix</keyword>
<dbReference type="EMBL" id="MDYN01000003">
    <property type="protein sequence ID" value="OQD88729.1"/>
    <property type="molecule type" value="Genomic_DNA"/>
</dbReference>
<feature type="region of interest" description="Disordered" evidence="1">
    <location>
        <begin position="622"/>
        <end position="704"/>
    </location>
</feature>
<feature type="compositionally biased region" description="Low complexity" evidence="1">
    <location>
        <begin position="627"/>
        <end position="639"/>
    </location>
</feature>
<feature type="compositionally biased region" description="Basic and acidic residues" evidence="1">
    <location>
        <begin position="941"/>
        <end position="957"/>
    </location>
</feature>
<proteinExistence type="predicted"/>
<feature type="region of interest" description="Disordered" evidence="1">
    <location>
        <begin position="1050"/>
        <end position="1086"/>
    </location>
</feature>
<feature type="compositionally biased region" description="Pro residues" evidence="1">
    <location>
        <begin position="680"/>
        <end position="704"/>
    </location>
</feature>
<feature type="region of interest" description="Disordered" evidence="1">
    <location>
        <begin position="382"/>
        <end position="417"/>
    </location>
</feature>
<name>A0A1V6QHL5_9EURO</name>
<feature type="compositionally biased region" description="Polar residues" evidence="1">
    <location>
        <begin position="244"/>
        <end position="253"/>
    </location>
</feature>
<keyword evidence="4" id="KW-1185">Reference proteome</keyword>
<feature type="region of interest" description="Disordered" evidence="1">
    <location>
        <begin position="970"/>
        <end position="1035"/>
    </location>
</feature>